<dbReference type="HOGENOM" id="CLU_1538271_0_0_10"/>
<dbReference type="RefSeq" id="WP_013454552.1">
    <property type="nucleotide sequence ID" value="NC_014759.1"/>
</dbReference>
<name>E4TMF0_MARTH</name>
<reference evidence="2 3" key="1">
    <citation type="journal article" date="2011" name="Stand. Genomic Sci.">
        <title>Complete genome sequence of Marivirga tractuosa type strain (H-43).</title>
        <authorList>
            <person name="Pagani I."/>
            <person name="Chertkov O."/>
            <person name="Lapidus A."/>
            <person name="Lucas S."/>
            <person name="Del Rio T.G."/>
            <person name="Tice H."/>
            <person name="Copeland A."/>
            <person name="Cheng J.F."/>
            <person name="Nolan M."/>
            <person name="Saunders E."/>
            <person name="Pitluck S."/>
            <person name="Held B."/>
            <person name="Goodwin L."/>
            <person name="Liolios K."/>
            <person name="Ovchinikova G."/>
            <person name="Ivanova N."/>
            <person name="Mavromatis K."/>
            <person name="Pati A."/>
            <person name="Chen A."/>
            <person name="Palaniappan K."/>
            <person name="Land M."/>
            <person name="Hauser L."/>
            <person name="Jeffries C.D."/>
            <person name="Detter J.C."/>
            <person name="Han C."/>
            <person name="Tapia R."/>
            <person name="Ngatchou-Djao O.D."/>
            <person name="Rohde M."/>
            <person name="Goker M."/>
            <person name="Spring S."/>
            <person name="Sikorski J."/>
            <person name="Woyke T."/>
            <person name="Bristow J."/>
            <person name="Eisen J.A."/>
            <person name="Markowitz V."/>
            <person name="Hugenholtz P."/>
            <person name="Klenk H.P."/>
            <person name="Kyrpides N.C."/>
        </authorList>
    </citation>
    <scope>NUCLEOTIDE SEQUENCE [LARGE SCALE GENOMIC DNA]</scope>
    <source>
        <strain evidence="3">ATCC 23168 / DSM 4126 / NBRC 15989 / NCIMB 1408 / VKM B-1430 / H-43</strain>
    </source>
</reference>
<dbReference type="AlphaFoldDB" id="E4TMF0"/>
<organism evidence="2 3">
    <name type="scientific">Marivirga tractuosa (strain ATCC 23168 / DSM 4126 / NBRC 15989 / NCIMB 1408 / VKM B-1430 / H-43)</name>
    <name type="common">Microscilla tractuosa</name>
    <name type="synonym">Flexibacter tractuosus</name>
    <dbReference type="NCBI Taxonomy" id="643867"/>
    <lineage>
        <taxon>Bacteria</taxon>
        <taxon>Pseudomonadati</taxon>
        <taxon>Bacteroidota</taxon>
        <taxon>Cytophagia</taxon>
        <taxon>Cytophagales</taxon>
        <taxon>Marivirgaceae</taxon>
        <taxon>Marivirga</taxon>
    </lineage>
</organism>
<gene>
    <name evidence="2" type="ordered locus">Ftrac_2431</name>
</gene>
<dbReference type="KEGG" id="mtt:Ftrac_2431"/>
<feature type="transmembrane region" description="Helical" evidence="1">
    <location>
        <begin position="71"/>
        <end position="95"/>
    </location>
</feature>
<keyword evidence="1" id="KW-0812">Transmembrane</keyword>
<evidence type="ECO:0000313" key="2">
    <source>
        <dbReference type="EMBL" id="ADR22409.1"/>
    </source>
</evidence>
<sequence>MKKNIILSVSLVSMQILRILISLFAAVHVVIVMGFLVNDFPLQENIFGMQSLIFNNSDGLQIHELQTTNPWLLYVIIIKNLFTLAMLFSILGYGVEISRNIQQNRTFSKLTITAFDKVSQLAVILFFVQFIKLSTTKVGIGFEFSYLFLAFGAIILTQVFKEGHRLLKENELTV</sequence>
<evidence type="ECO:0000313" key="3">
    <source>
        <dbReference type="Proteomes" id="UP000008720"/>
    </source>
</evidence>
<dbReference type="Proteomes" id="UP000008720">
    <property type="component" value="Chromosome"/>
</dbReference>
<protein>
    <recommendedName>
        <fullName evidence="4">DUF2975 domain-containing protein</fullName>
    </recommendedName>
</protein>
<evidence type="ECO:0000256" key="1">
    <source>
        <dbReference type="SAM" id="Phobius"/>
    </source>
</evidence>
<feature type="transmembrane region" description="Helical" evidence="1">
    <location>
        <begin position="16"/>
        <end position="37"/>
    </location>
</feature>
<proteinExistence type="predicted"/>
<dbReference type="Pfam" id="PF11188">
    <property type="entry name" value="DUF2975"/>
    <property type="match status" value="1"/>
</dbReference>
<dbReference type="OrthoDB" id="894231at2"/>
<feature type="transmembrane region" description="Helical" evidence="1">
    <location>
        <begin position="140"/>
        <end position="160"/>
    </location>
</feature>
<keyword evidence="1" id="KW-1133">Transmembrane helix</keyword>
<keyword evidence="3" id="KW-1185">Reference proteome</keyword>
<dbReference type="STRING" id="643867.Ftrac_2431"/>
<accession>E4TMF0</accession>
<dbReference type="EMBL" id="CP002349">
    <property type="protein sequence ID" value="ADR22409.1"/>
    <property type="molecule type" value="Genomic_DNA"/>
</dbReference>
<keyword evidence="1" id="KW-0472">Membrane</keyword>
<dbReference type="InterPro" id="IPR021354">
    <property type="entry name" value="DUF2975"/>
</dbReference>
<evidence type="ECO:0008006" key="4">
    <source>
        <dbReference type="Google" id="ProtNLM"/>
    </source>
</evidence>